<evidence type="ECO:0000256" key="4">
    <source>
        <dbReference type="RuleBase" id="RU004478"/>
    </source>
</evidence>
<evidence type="ECO:0000313" key="8">
    <source>
        <dbReference type="Proteomes" id="UP001628220"/>
    </source>
</evidence>
<dbReference type="SUPFAM" id="SSF51064">
    <property type="entry name" value="Head domain of nucleotide exchange factor GrpE"/>
    <property type="match status" value="1"/>
</dbReference>
<dbReference type="PANTHER" id="PTHR21237">
    <property type="entry name" value="GRPE PROTEIN"/>
    <property type="match status" value="1"/>
</dbReference>
<dbReference type="Proteomes" id="UP001628220">
    <property type="component" value="Unassembled WGS sequence"/>
</dbReference>
<dbReference type="InterPro" id="IPR013805">
    <property type="entry name" value="GrpE_CC"/>
</dbReference>
<feature type="compositionally biased region" description="Basic and acidic residues" evidence="6">
    <location>
        <begin position="1"/>
        <end position="41"/>
    </location>
</feature>
<dbReference type="Gene3D" id="2.30.22.10">
    <property type="entry name" value="Head domain of nucleotide exchange factor GrpE"/>
    <property type="match status" value="1"/>
</dbReference>
<dbReference type="CDD" id="cd00446">
    <property type="entry name" value="GrpE"/>
    <property type="match status" value="1"/>
</dbReference>
<dbReference type="Pfam" id="PF01025">
    <property type="entry name" value="GrpE"/>
    <property type="match status" value="1"/>
</dbReference>
<feature type="coiled-coil region" evidence="5">
    <location>
        <begin position="55"/>
        <end position="89"/>
    </location>
</feature>
<keyword evidence="3" id="KW-0346">Stress response</keyword>
<keyword evidence="5" id="KW-0175">Coiled coil</keyword>
<keyword evidence="8" id="KW-1185">Reference proteome</keyword>
<dbReference type="PANTHER" id="PTHR21237:SF23">
    <property type="entry name" value="GRPE PROTEIN HOMOLOG, MITOCHONDRIAL"/>
    <property type="match status" value="1"/>
</dbReference>
<evidence type="ECO:0000313" key="7">
    <source>
        <dbReference type="EMBL" id="GAB1251512.1"/>
    </source>
</evidence>
<protein>
    <recommendedName>
        <fullName evidence="3">Protein GrpE</fullName>
    </recommendedName>
    <alternativeName>
        <fullName evidence="3">HSP-70 cofactor</fullName>
    </alternativeName>
</protein>
<comment type="subunit">
    <text evidence="3">Homodimer.</text>
</comment>
<evidence type="ECO:0000256" key="1">
    <source>
        <dbReference type="ARBA" id="ARBA00009054"/>
    </source>
</evidence>
<dbReference type="InterPro" id="IPR000740">
    <property type="entry name" value="GrpE"/>
</dbReference>
<dbReference type="HAMAP" id="MF_01151">
    <property type="entry name" value="GrpE"/>
    <property type="match status" value="1"/>
</dbReference>
<feature type="region of interest" description="Disordered" evidence="6">
    <location>
        <begin position="1"/>
        <end position="53"/>
    </location>
</feature>
<dbReference type="Gene3D" id="3.90.20.20">
    <property type="match status" value="1"/>
</dbReference>
<comment type="similarity">
    <text evidence="1 3 4">Belongs to the GrpE family.</text>
</comment>
<dbReference type="RefSeq" id="WP_411915318.1">
    <property type="nucleotide sequence ID" value="NZ_BAAFSF010000001.1"/>
</dbReference>
<dbReference type="SUPFAM" id="SSF58014">
    <property type="entry name" value="Coiled-coil domain of nucleotide exchange factor GrpE"/>
    <property type="match status" value="1"/>
</dbReference>
<name>A0ABQ0E1B4_9PORP</name>
<evidence type="ECO:0000256" key="2">
    <source>
        <dbReference type="ARBA" id="ARBA00023186"/>
    </source>
</evidence>
<organism evidence="7 8">
    <name type="scientific">Porphyromonas miyakawae</name>
    <dbReference type="NCBI Taxonomy" id="3137470"/>
    <lineage>
        <taxon>Bacteria</taxon>
        <taxon>Pseudomonadati</taxon>
        <taxon>Bacteroidota</taxon>
        <taxon>Bacteroidia</taxon>
        <taxon>Bacteroidales</taxon>
        <taxon>Porphyromonadaceae</taxon>
        <taxon>Porphyromonas</taxon>
    </lineage>
</organism>
<keyword evidence="3" id="KW-0963">Cytoplasm</keyword>
<accession>A0ABQ0E1B4</accession>
<gene>
    <name evidence="3" type="primary">grpE</name>
    <name evidence="7" type="ORF">Tsumi_06160</name>
</gene>
<reference evidence="7 8" key="1">
    <citation type="journal article" date="2025" name="Int. J. Syst. Evol. Microbiol.">
        <title>Desulfovibrio falkowii sp. nov., Porphyromonas miyakawae sp. nov., Mediterraneibacter flintii sp. nov. and Owariibacterium komagatae gen. nov., sp. nov., isolated from human faeces.</title>
        <authorList>
            <person name="Hamaguchi T."/>
            <person name="Ohara M."/>
            <person name="Hisatomi A."/>
            <person name="Sekiguchi K."/>
            <person name="Takeda J.I."/>
            <person name="Ueyama J."/>
            <person name="Ito M."/>
            <person name="Nishiwaki H."/>
            <person name="Ogi T."/>
            <person name="Hirayama M."/>
            <person name="Ohkuma M."/>
            <person name="Sakamoto M."/>
            <person name="Ohno K."/>
        </authorList>
    </citation>
    <scope>NUCLEOTIDE SEQUENCE [LARGE SCALE GENOMIC DNA]</scope>
    <source>
        <strain evidence="7 8">13CB11C</strain>
    </source>
</reference>
<dbReference type="PRINTS" id="PR00773">
    <property type="entry name" value="GRPEPROTEIN"/>
</dbReference>
<sequence length="208" mass="23415">MEQHKPNNKKKCQDAMNKKAQPTEHDVKGMQQEKDDADAHSSEQSTATAPGLDQIQELQTAIESLRKEHQALEDKYLRLAAEYDNYRKRTVKEKSDLLLHGGEKTLFALLPIIDDLERALQHIDASESIEAVKDGIMLINTKFMGYLKAQGVELMEPIGKPFDMTEQQAVAMVPASEEHPAGSVIDCTKRGYKLHDKVLRYADVVVTQ</sequence>
<keyword evidence="2 3" id="KW-0143">Chaperone</keyword>
<evidence type="ECO:0000256" key="5">
    <source>
        <dbReference type="SAM" id="Coils"/>
    </source>
</evidence>
<comment type="subcellular location">
    <subcellularLocation>
        <location evidence="3">Cytoplasm</location>
    </subcellularLocation>
</comment>
<proteinExistence type="inferred from homology"/>
<dbReference type="InterPro" id="IPR009012">
    <property type="entry name" value="GrpE_head"/>
</dbReference>
<evidence type="ECO:0000256" key="6">
    <source>
        <dbReference type="SAM" id="MobiDB-lite"/>
    </source>
</evidence>
<evidence type="ECO:0000256" key="3">
    <source>
        <dbReference type="HAMAP-Rule" id="MF_01151"/>
    </source>
</evidence>
<comment type="function">
    <text evidence="3">Participates actively in the response to hyperosmotic and heat shock by preventing the aggregation of stress-denatured proteins, in association with DnaK and GrpE. It is the nucleotide exchange factor for DnaK and may function as a thermosensor. Unfolded proteins bind initially to DnaJ; upon interaction with the DnaJ-bound protein, DnaK hydrolyzes its bound ATP, resulting in the formation of a stable complex. GrpE releases ADP from DnaK; ATP binding to DnaK triggers the release of the substrate protein, thus completing the reaction cycle. Several rounds of ATP-dependent interactions between DnaJ, DnaK and GrpE are required for fully efficient folding.</text>
</comment>
<dbReference type="EMBL" id="BAAFSF010000001">
    <property type="protein sequence ID" value="GAB1251512.1"/>
    <property type="molecule type" value="Genomic_DNA"/>
</dbReference>
<comment type="caution">
    <text evidence="7">The sequence shown here is derived from an EMBL/GenBank/DDBJ whole genome shotgun (WGS) entry which is preliminary data.</text>
</comment>